<feature type="binding site" evidence="18">
    <location>
        <begin position="106"/>
        <end position="110"/>
    </location>
    <ligand>
        <name>NAD(+)</name>
        <dbReference type="ChEBI" id="CHEBI:57540"/>
    </ligand>
</feature>
<dbReference type="PANTHER" id="PTHR43622">
    <property type="entry name" value="3-DEHYDROQUINATE SYNTHASE"/>
    <property type="match status" value="1"/>
</dbReference>
<protein>
    <recommendedName>
        <fullName evidence="8 18">3-dehydroquinate synthase</fullName>
        <shortName evidence="18">DHQS</shortName>
        <ecNumber evidence="7 18">4.2.3.4</ecNumber>
    </recommendedName>
</protein>
<evidence type="ECO:0000256" key="3">
    <source>
        <dbReference type="ARBA" id="ARBA00001947"/>
    </source>
</evidence>
<evidence type="ECO:0000259" key="20">
    <source>
        <dbReference type="Pfam" id="PF24621"/>
    </source>
</evidence>
<dbReference type="STRING" id="1286171.EAL2_c00910"/>
<dbReference type="InterPro" id="IPR016037">
    <property type="entry name" value="DHQ_synth_AroB"/>
</dbReference>
<dbReference type="eggNOG" id="COG0337">
    <property type="taxonomic scope" value="Bacteria"/>
</dbReference>
<keyword evidence="11 18" id="KW-0479">Metal-binding</keyword>
<keyword evidence="9 18" id="KW-0963">Cytoplasm</keyword>
<dbReference type="InterPro" id="IPR056179">
    <property type="entry name" value="DHQS_C"/>
</dbReference>
<dbReference type="PANTHER" id="PTHR43622:SF7">
    <property type="entry name" value="3-DEHYDROQUINATE SYNTHASE, CHLOROPLASTIC"/>
    <property type="match status" value="1"/>
</dbReference>
<evidence type="ECO:0000256" key="8">
    <source>
        <dbReference type="ARBA" id="ARBA00017684"/>
    </source>
</evidence>
<feature type="domain" description="3-dehydroquinate synthase C-terminal" evidence="20">
    <location>
        <begin position="182"/>
        <end position="321"/>
    </location>
</feature>
<comment type="pathway">
    <text evidence="5 18">Metabolic intermediate biosynthesis; chorismate biosynthesis; chorismate from D-erythrose 4-phosphate and phosphoenolpyruvate: step 2/7.</text>
</comment>
<evidence type="ECO:0000256" key="5">
    <source>
        <dbReference type="ARBA" id="ARBA00004661"/>
    </source>
</evidence>
<gene>
    <name evidence="21" type="primary">aroB1</name>
    <name evidence="18" type="synonym">aroB</name>
    <name evidence="21" type="ORF">EAL2_c00910</name>
</gene>
<dbReference type="InterPro" id="IPR050071">
    <property type="entry name" value="Dehydroquinate_synthase"/>
</dbReference>
<evidence type="ECO:0000256" key="4">
    <source>
        <dbReference type="ARBA" id="ARBA00004496"/>
    </source>
</evidence>
<sequence length="352" mass="38512">MKTLEVKASSKTYPIYIEKGLLGKAAQIIRGLYKGDKIGLITDSNVDRLYADALVKSMEDLGLEVVKVVVSPGEGSKSIKTFEEVCERLLAGGVTRSDIIVNLGGGVVGDLGGFVASALLRGIRFIQIPTSLLAQIDSSVGGKVAVNLPSGKNLVGSFYQPEAVIIDPELLRTLDIRFFRDGMAEVIKYACIRDEGLFNLLEGNDEHTIVDHIEDIVETCCSIKRDIVELDELDKGERMLLNFGHTLAHAVEQYFNYERYTHGEAVAIGMIHITRKGEQSGLSAKGTCSRLTGLVKKYNLPFEMPAMESQSVIDTLLLDKKGSSRELSIILISEIGKGFMHTIDKSSLGEWI</sequence>
<dbReference type="UniPathway" id="UPA00053">
    <property type="reaction ID" value="UER00085"/>
</dbReference>
<dbReference type="HAMAP" id="MF_00110">
    <property type="entry name" value="DHQ_synthase"/>
    <property type="match status" value="1"/>
</dbReference>
<dbReference type="Pfam" id="PF01761">
    <property type="entry name" value="DHQ_synthase"/>
    <property type="match status" value="1"/>
</dbReference>
<accession>W8TC93</accession>
<evidence type="ECO:0000256" key="16">
    <source>
        <dbReference type="ARBA" id="ARBA00023239"/>
    </source>
</evidence>
<dbReference type="GO" id="GO:0000166">
    <property type="term" value="F:nucleotide binding"/>
    <property type="evidence" value="ECO:0007669"/>
    <property type="project" value="UniProtKB-KW"/>
</dbReference>
<evidence type="ECO:0000256" key="15">
    <source>
        <dbReference type="ARBA" id="ARBA00023141"/>
    </source>
</evidence>
<feature type="binding site" evidence="18">
    <location>
        <position position="152"/>
    </location>
    <ligand>
        <name>NAD(+)</name>
        <dbReference type="ChEBI" id="CHEBI:57540"/>
    </ligand>
</feature>
<dbReference type="NCBIfam" id="TIGR01357">
    <property type="entry name" value="aroB"/>
    <property type="match status" value="1"/>
</dbReference>
<dbReference type="Gene3D" id="3.40.50.1970">
    <property type="match status" value="1"/>
</dbReference>
<keyword evidence="22" id="KW-1185">Reference proteome</keyword>
<dbReference type="GO" id="GO:0046872">
    <property type="term" value="F:metal ion binding"/>
    <property type="evidence" value="ECO:0007669"/>
    <property type="project" value="UniProtKB-KW"/>
</dbReference>
<evidence type="ECO:0000259" key="19">
    <source>
        <dbReference type="Pfam" id="PF01761"/>
    </source>
</evidence>
<dbReference type="FunFam" id="3.40.50.1970:FF:000007">
    <property type="entry name" value="Pentafunctional AROM polypeptide"/>
    <property type="match status" value="1"/>
</dbReference>
<dbReference type="SUPFAM" id="SSF56796">
    <property type="entry name" value="Dehydroquinate synthase-like"/>
    <property type="match status" value="1"/>
</dbReference>
<evidence type="ECO:0000256" key="2">
    <source>
        <dbReference type="ARBA" id="ARBA00001911"/>
    </source>
</evidence>
<dbReference type="Gene3D" id="1.20.1090.10">
    <property type="entry name" value="Dehydroquinate synthase-like - alpha domain"/>
    <property type="match status" value="1"/>
</dbReference>
<dbReference type="EC" id="4.2.3.4" evidence="7 18"/>
<dbReference type="InterPro" id="IPR030960">
    <property type="entry name" value="DHQS/DOIS_N"/>
</dbReference>
<feature type="binding site" evidence="18">
    <location>
        <position position="185"/>
    </location>
    <ligand>
        <name>Zn(2+)</name>
        <dbReference type="ChEBI" id="CHEBI:29105"/>
    </ligand>
</feature>
<organism evidence="21 22">
    <name type="scientific">Peptoclostridium acidaminophilum DSM 3953</name>
    <dbReference type="NCBI Taxonomy" id="1286171"/>
    <lineage>
        <taxon>Bacteria</taxon>
        <taxon>Bacillati</taxon>
        <taxon>Bacillota</taxon>
        <taxon>Clostridia</taxon>
        <taxon>Peptostreptococcales</taxon>
        <taxon>Peptoclostridiaceae</taxon>
        <taxon>Peptoclostridium</taxon>
    </lineage>
</organism>
<evidence type="ECO:0000256" key="18">
    <source>
        <dbReference type="HAMAP-Rule" id="MF_00110"/>
    </source>
</evidence>
<dbReference type="GO" id="GO:0009073">
    <property type="term" value="P:aromatic amino acid family biosynthetic process"/>
    <property type="evidence" value="ECO:0007669"/>
    <property type="project" value="UniProtKB-KW"/>
</dbReference>
<keyword evidence="12 18" id="KW-0547">Nucleotide-binding</keyword>
<evidence type="ECO:0000256" key="6">
    <source>
        <dbReference type="ARBA" id="ARBA00005412"/>
    </source>
</evidence>
<evidence type="ECO:0000313" key="22">
    <source>
        <dbReference type="Proteomes" id="UP000019591"/>
    </source>
</evidence>
<evidence type="ECO:0000256" key="13">
    <source>
        <dbReference type="ARBA" id="ARBA00022833"/>
    </source>
</evidence>
<evidence type="ECO:0000256" key="1">
    <source>
        <dbReference type="ARBA" id="ARBA00001393"/>
    </source>
</evidence>
<dbReference type="GO" id="GO:0008652">
    <property type="term" value="P:amino acid biosynthetic process"/>
    <property type="evidence" value="ECO:0007669"/>
    <property type="project" value="UniProtKB-KW"/>
</dbReference>
<dbReference type="Proteomes" id="UP000019591">
    <property type="component" value="Chromosome"/>
</dbReference>
<reference evidence="21 22" key="1">
    <citation type="journal article" date="2014" name="Genome Announc.">
        <title>Complete Genome Sequence of Amino Acid-Utilizing Eubacterium acidaminophilum al-2 (DSM 3953).</title>
        <authorList>
            <person name="Poehlein A."/>
            <person name="Andreesen J.R."/>
            <person name="Daniel R."/>
        </authorList>
    </citation>
    <scope>NUCLEOTIDE SEQUENCE [LARGE SCALE GENOMIC DNA]</scope>
    <source>
        <strain evidence="21 22">DSM 3953</strain>
    </source>
</reference>
<dbReference type="InterPro" id="IPR030963">
    <property type="entry name" value="DHQ_synth_fam"/>
</dbReference>
<dbReference type="PIRSF" id="PIRSF001455">
    <property type="entry name" value="DHQ_synth"/>
    <property type="match status" value="1"/>
</dbReference>
<dbReference type="KEGG" id="eac:EAL2_c00910"/>
<evidence type="ECO:0000256" key="10">
    <source>
        <dbReference type="ARBA" id="ARBA00022605"/>
    </source>
</evidence>
<evidence type="ECO:0000256" key="17">
    <source>
        <dbReference type="ARBA" id="ARBA00023285"/>
    </source>
</evidence>
<keyword evidence="17 18" id="KW-0170">Cobalt</keyword>
<comment type="function">
    <text evidence="18">Catalyzes the conversion of 3-deoxy-D-arabino-heptulosonate 7-phosphate (DAHP) to dehydroquinate (DHQ).</text>
</comment>
<keyword evidence="14 18" id="KW-0520">NAD</keyword>
<dbReference type="Pfam" id="PF24621">
    <property type="entry name" value="DHQS_C"/>
    <property type="match status" value="1"/>
</dbReference>
<dbReference type="GO" id="GO:0009423">
    <property type="term" value="P:chorismate biosynthetic process"/>
    <property type="evidence" value="ECO:0007669"/>
    <property type="project" value="UniProtKB-UniRule"/>
</dbReference>
<dbReference type="GO" id="GO:0003856">
    <property type="term" value="F:3-dehydroquinate synthase activity"/>
    <property type="evidence" value="ECO:0007669"/>
    <property type="project" value="UniProtKB-UniRule"/>
</dbReference>
<comment type="cofactor">
    <cofactor evidence="3">
        <name>Zn(2+)</name>
        <dbReference type="ChEBI" id="CHEBI:29105"/>
    </cofactor>
</comment>
<keyword evidence="15 18" id="KW-0057">Aromatic amino acid biosynthesis</keyword>
<evidence type="ECO:0000313" key="21">
    <source>
        <dbReference type="EMBL" id="AHM55428.1"/>
    </source>
</evidence>
<name>W8TC93_PEPAC</name>
<comment type="caution">
    <text evidence="18">Lacks conserved residue(s) required for the propagation of feature annotation.</text>
</comment>
<keyword evidence="16 18" id="KW-0456">Lyase</keyword>
<dbReference type="RefSeq" id="WP_025434478.1">
    <property type="nucleotide sequence ID" value="NZ_CP007452.1"/>
</dbReference>
<comment type="catalytic activity">
    <reaction evidence="1 18">
        <text>7-phospho-2-dehydro-3-deoxy-D-arabino-heptonate = 3-dehydroquinate + phosphate</text>
        <dbReference type="Rhea" id="RHEA:21968"/>
        <dbReference type="ChEBI" id="CHEBI:32364"/>
        <dbReference type="ChEBI" id="CHEBI:43474"/>
        <dbReference type="ChEBI" id="CHEBI:58394"/>
        <dbReference type="EC" id="4.2.3.4"/>
    </reaction>
</comment>
<keyword evidence="13 18" id="KW-0862">Zinc</keyword>
<evidence type="ECO:0000256" key="11">
    <source>
        <dbReference type="ARBA" id="ARBA00022723"/>
    </source>
</evidence>
<dbReference type="GO" id="GO:0005737">
    <property type="term" value="C:cytoplasm"/>
    <property type="evidence" value="ECO:0007669"/>
    <property type="project" value="UniProtKB-SubCell"/>
</dbReference>
<dbReference type="OrthoDB" id="9806583at2"/>
<evidence type="ECO:0000256" key="7">
    <source>
        <dbReference type="ARBA" id="ARBA00013031"/>
    </source>
</evidence>
<dbReference type="EMBL" id="CP007452">
    <property type="protein sequence ID" value="AHM55428.1"/>
    <property type="molecule type" value="Genomic_DNA"/>
</dbReference>
<keyword evidence="10 18" id="KW-0028">Amino-acid biosynthesis</keyword>
<evidence type="ECO:0000256" key="12">
    <source>
        <dbReference type="ARBA" id="ARBA00022741"/>
    </source>
</evidence>
<comment type="subcellular location">
    <subcellularLocation>
        <location evidence="4 18">Cytoplasm</location>
    </subcellularLocation>
</comment>
<evidence type="ECO:0000256" key="14">
    <source>
        <dbReference type="ARBA" id="ARBA00023027"/>
    </source>
</evidence>
<feature type="binding site" evidence="18">
    <location>
        <position position="262"/>
    </location>
    <ligand>
        <name>Zn(2+)</name>
        <dbReference type="ChEBI" id="CHEBI:29105"/>
    </ligand>
</feature>
<evidence type="ECO:0000256" key="9">
    <source>
        <dbReference type="ARBA" id="ARBA00022490"/>
    </source>
</evidence>
<feature type="binding site" evidence="18">
    <location>
        <begin position="130"/>
        <end position="131"/>
    </location>
    <ligand>
        <name>NAD(+)</name>
        <dbReference type="ChEBI" id="CHEBI:57540"/>
    </ligand>
</feature>
<proteinExistence type="inferred from homology"/>
<comment type="similarity">
    <text evidence="6 18">Belongs to the sugar phosphate cyclases superfamily. Dehydroquinate synthase family.</text>
</comment>
<dbReference type="AlphaFoldDB" id="W8TC93"/>
<comment type="cofactor">
    <cofactor evidence="2 18">
        <name>NAD(+)</name>
        <dbReference type="ChEBI" id="CHEBI:57540"/>
    </cofactor>
</comment>
<feature type="domain" description="3-dehydroquinate synthase N-terminal" evidence="19">
    <location>
        <begin position="68"/>
        <end position="179"/>
    </location>
</feature>
<feature type="binding site" evidence="18">
    <location>
        <position position="143"/>
    </location>
    <ligand>
        <name>NAD(+)</name>
        <dbReference type="ChEBI" id="CHEBI:57540"/>
    </ligand>
</feature>
<dbReference type="HOGENOM" id="CLU_001201_0_1_9"/>
<comment type="cofactor">
    <cofactor evidence="18">
        <name>Co(2+)</name>
        <dbReference type="ChEBI" id="CHEBI:48828"/>
    </cofactor>
    <cofactor evidence="18">
        <name>Zn(2+)</name>
        <dbReference type="ChEBI" id="CHEBI:29105"/>
    </cofactor>
    <text evidence="18">Binds 1 divalent metal cation per subunit. Can use either Co(2+) or Zn(2+).</text>
</comment>
<feature type="binding site" evidence="18">
    <location>
        <position position="245"/>
    </location>
    <ligand>
        <name>Zn(2+)</name>
        <dbReference type="ChEBI" id="CHEBI:29105"/>
    </ligand>
</feature>
<dbReference type="PATRIC" id="fig|1286171.3.peg.61"/>
<dbReference type="CDD" id="cd08195">
    <property type="entry name" value="DHQS"/>
    <property type="match status" value="1"/>
</dbReference>